<reference evidence="5" key="1">
    <citation type="journal article" date="2019" name="Int. J. Syst. Evol. Microbiol.">
        <title>The Global Catalogue of Microorganisms (GCM) 10K type strain sequencing project: providing services to taxonomists for standard genome sequencing and annotation.</title>
        <authorList>
            <consortium name="The Broad Institute Genomics Platform"/>
            <consortium name="The Broad Institute Genome Sequencing Center for Infectious Disease"/>
            <person name="Wu L."/>
            <person name="Ma J."/>
        </authorList>
    </citation>
    <scope>NUCLEOTIDE SEQUENCE [LARGE SCALE GENOMIC DNA]</scope>
    <source>
        <strain evidence="5">JCM 9377</strain>
    </source>
</reference>
<name>A0ABP6PY02_9ACTN</name>
<feature type="domain" description="Mammalian cell entry C-terminal" evidence="3">
    <location>
        <begin position="132"/>
        <end position="307"/>
    </location>
</feature>
<keyword evidence="1" id="KW-0812">Transmembrane</keyword>
<dbReference type="InterPro" id="IPR003399">
    <property type="entry name" value="Mce/MlaD"/>
</dbReference>
<evidence type="ECO:0000313" key="5">
    <source>
        <dbReference type="Proteomes" id="UP001501237"/>
    </source>
</evidence>
<protein>
    <submittedName>
        <fullName evidence="4">MCE family protein</fullName>
    </submittedName>
</protein>
<dbReference type="InterPro" id="IPR052336">
    <property type="entry name" value="MlaD_Phospholipid_Transporter"/>
</dbReference>
<dbReference type="PANTHER" id="PTHR33371">
    <property type="entry name" value="INTERMEMBRANE PHOSPHOLIPID TRANSPORT SYSTEM BINDING PROTEIN MLAD-RELATED"/>
    <property type="match status" value="1"/>
</dbReference>
<feature type="domain" description="Mce/MlaD" evidence="2">
    <location>
        <begin position="42"/>
        <end position="116"/>
    </location>
</feature>
<dbReference type="EMBL" id="BAAAUV010000001">
    <property type="protein sequence ID" value="GAA3195323.1"/>
    <property type="molecule type" value="Genomic_DNA"/>
</dbReference>
<dbReference type="PANTHER" id="PTHR33371:SF4">
    <property type="entry name" value="INTERMEMBRANE PHOSPHOLIPID TRANSPORT SYSTEM BINDING PROTEIN MLAD"/>
    <property type="match status" value="1"/>
</dbReference>
<gene>
    <name evidence="4" type="ORF">GCM10010468_05500</name>
</gene>
<evidence type="ECO:0000259" key="2">
    <source>
        <dbReference type="Pfam" id="PF02470"/>
    </source>
</evidence>
<dbReference type="Pfam" id="PF02470">
    <property type="entry name" value="MlaD"/>
    <property type="match status" value="1"/>
</dbReference>
<dbReference type="InterPro" id="IPR005693">
    <property type="entry name" value="Mce"/>
</dbReference>
<proteinExistence type="predicted"/>
<keyword evidence="1" id="KW-1133">Transmembrane helix</keyword>
<dbReference type="Proteomes" id="UP001501237">
    <property type="component" value="Unassembled WGS sequence"/>
</dbReference>
<dbReference type="InterPro" id="IPR024516">
    <property type="entry name" value="Mce_C"/>
</dbReference>
<evidence type="ECO:0000313" key="4">
    <source>
        <dbReference type="EMBL" id="GAA3195323.1"/>
    </source>
</evidence>
<evidence type="ECO:0000256" key="1">
    <source>
        <dbReference type="SAM" id="Phobius"/>
    </source>
</evidence>
<accession>A0ABP6PY02</accession>
<organism evidence="4 5">
    <name type="scientific">Actinocorallia longicatena</name>
    <dbReference type="NCBI Taxonomy" id="111803"/>
    <lineage>
        <taxon>Bacteria</taxon>
        <taxon>Bacillati</taxon>
        <taxon>Actinomycetota</taxon>
        <taxon>Actinomycetes</taxon>
        <taxon>Streptosporangiales</taxon>
        <taxon>Thermomonosporaceae</taxon>
        <taxon>Actinocorallia</taxon>
    </lineage>
</organism>
<sequence length="341" mass="36882">MALKSFRDRPPILVGLVSLAVIAVVIGATFLTGTMGLLKSRYEMSGVFTDTGNLRNGNDVLVAGVRVGQITSVEPDFKKGEVLVKWKVDTGIDLGPSTRAEIRMANILGGRFLRLSGPVTKPYMEDVPKSQRRIPVDRTKVPTTVNEVLKEGTKALQGLDTKTFSKVLDQLAAFTPEDRDKIAHAFSQVTKLADEFSDTDGKVTELLDNSDKVLKIVSDKDAKLSELVNNAMTLIDQLKERRAYLTTLLGGGGEAVQSLTKLITTKQKALNDIIADLDHTLKTIDPNIAQLNTALAWAGPSLQSFAGIADQGNYLDTIFSQMGQLSPSDLGKLAEQLGGKK</sequence>
<dbReference type="NCBIfam" id="TIGR00996">
    <property type="entry name" value="Mtu_fam_mce"/>
    <property type="match status" value="1"/>
</dbReference>
<dbReference type="Pfam" id="PF11887">
    <property type="entry name" value="Mce4_CUP1"/>
    <property type="match status" value="1"/>
</dbReference>
<comment type="caution">
    <text evidence="4">The sequence shown here is derived from an EMBL/GenBank/DDBJ whole genome shotgun (WGS) entry which is preliminary data.</text>
</comment>
<dbReference type="RefSeq" id="WP_344821702.1">
    <property type="nucleotide sequence ID" value="NZ_BAAAUV010000001.1"/>
</dbReference>
<feature type="transmembrane region" description="Helical" evidence="1">
    <location>
        <begin position="12"/>
        <end position="38"/>
    </location>
</feature>
<keyword evidence="5" id="KW-1185">Reference proteome</keyword>
<evidence type="ECO:0000259" key="3">
    <source>
        <dbReference type="Pfam" id="PF11887"/>
    </source>
</evidence>
<keyword evidence="1" id="KW-0472">Membrane</keyword>